<dbReference type="InterPro" id="IPR012133">
    <property type="entry name" value="Alpha-hydoxy_acid_DH_FMN"/>
</dbReference>
<dbReference type="PIRSF" id="PIRSF000138">
    <property type="entry name" value="Al-hdrx_acd_dh"/>
    <property type="match status" value="1"/>
</dbReference>
<evidence type="ECO:0000313" key="7">
    <source>
        <dbReference type="EMBL" id="CAB4986195.1"/>
    </source>
</evidence>
<proteinExistence type="inferred from homology"/>
<evidence type="ECO:0000256" key="2">
    <source>
        <dbReference type="ARBA" id="ARBA00022630"/>
    </source>
</evidence>
<dbReference type="Gene3D" id="3.20.20.70">
    <property type="entry name" value="Aldolase class I"/>
    <property type="match status" value="1"/>
</dbReference>
<dbReference type="PROSITE" id="PS00557">
    <property type="entry name" value="FMN_HYDROXY_ACID_DH_1"/>
    <property type="match status" value="1"/>
</dbReference>
<dbReference type="EMBL" id="CAFBOT010000049">
    <property type="protein sequence ID" value="CAB4986195.1"/>
    <property type="molecule type" value="Genomic_DNA"/>
</dbReference>
<name>A0A6J7N209_9ZZZZ</name>
<keyword evidence="4" id="KW-0560">Oxidoreductase</keyword>
<evidence type="ECO:0000256" key="1">
    <source>
        <dbReference type="ARBA" id="ARBA00001917"/>
    </source>
</evidence>
<organism evidence="7">
    <name type="scientific">freshwater metagenome</name>
    <dbReference type="NCBI Taxonomy" id="449393"/>
    <lineage>
        <taxon>unclassified sequences</taxon>
        <taxon>metagenomes</taxon>
        <taxon>ecological metagenomes</taxon>
    </lineage>
</organism>
<reference evidence="7" key="1">
    <citation type="submission" date="2020-05" db="EMBL/GenBank/DDBJ databases">
        <authorList>
            <person name="Chiriac C."/>
            <person name="Salcher M."/>
            <person name="Ghai R."/>
            <person name="Kavagutti S V."/>
        </authorList>
    </citation>
    <scope>NUCLEOTIDE SEQUENCE</scope>
</reference>
<dbReference type="SUPFAM" id="SSF51395">
    <property type="entry name" value="FMN-linked oxidoreductases"/>
    <property type="match status" value="1"/>
</dbReference>
<dbReference type="InterPro" id="IPR013785">
    <property type="entry name" value="Aldolase_TIM"/>
</dbReference>
<dbReference type="InterPro" id="IPR000262">
    <property type="entry name" value="FMN-dep_DH"/>
</dbReference>
<protein>
    <submittedName>
        <fullName evidence="7">Unannotated protein</fullName>
    </submittedName>
</protein>
<dbReference type="AlphaFoldDB" id="A0A6J7N209"/>
<evidence type="ECO:0000256" key="4">
    <source>
        <dbReference type="ARBA" id="ARBA00023002"/>
    </source>
</evidence>
<dbReference type="PROSITE" id="PS51349">
    <property type="entry name" value="FMN_HYDROXY_ACID_DH_2"/>
    <property type="match status" value="1"/>
</dbReference>
<feature type="domain" description="FMN hydroxy acid dehydrogenase" evidence="6">
    <location>
        <begin position="21"/>
        <end position="404"/>
    </location>
</feature>
<keyword evidence="2" id="KW-0285">Flavoprotein</keyword>
<dbReference type="CDD" id="cd02809">
    <property type="entry name" value="alpha_hydroxyacid_oxid_FMN"/>
    <property type="match status" value="1"/>
</dbReference>
<evidence type="ECO:0000256" key="5">
    <source>
        <dbReference type="ARBA" id="ARBA00024042"/>
    </source>
</evidence>
<comment type="similarity">
    <text evidence="5">Belongs to the FMN-dependent alpha-hydroxy acid dehydrogenase family.</text>
</comment>
<accession>A0A6J7N209</accession>
<dbReference type="InterPro" id="IPR008259">
    <property type="entry name" value="FMN_hydac_DH_AS"/>
</dbReference>
<dbReference type="PANTHER" id="PTHR10578:SF107">
    <property type="entry name" value="2-HYDROXYACID OXIDASE 1"/>
    <property type="match status" value="1"/>
</dbReference>
<dbReference type="Pfam" id="PF01070">
    <property type="entry name" value="FMN_dh"/>
    <property type="match status" value="1"/>
</dbReference>
<keyword evidence="3" id="KW-0288">FMN</keyword>
<dbReference type="GO" id="GO:0016614">
    <property type="term" value="F:oxidoreductase activity, acting on CH-OH group of donors"/>
    <property type="evidence" value="ECO:0007669"/>
    <property type="project" value="UniProtKB-ARBA"/>
</dbReference>
<dbReference type="PANTHER" id="PTHR10578">
    <property type="entry name" value="S -2-HYDROXY-ACID OXIDASE-RELATED"/>
    <property type="match status" value="1"/>
</dbReference>
<comment type="cofactor">
    <cofactor evidence="1">
        <name>FMN</name>
        <dbReference type="ChEBI" id="CHEBI:58210"/>
    </cofactor>
</comment>
<dbReference type="FunFam" id="3.20.20.70:FF:000029">
    <property type="entry name" value="L-lactate dehydrogenase"/>
    <property type="match status" value="1"/>
</dbReference>
<gene>
    <name evidence="7" type="ORF">UFOPK4000_00421</name>
</gene>
<evidence type="ECO:0000256" key="3">
    <source>
        <dbReference type="ARBA" id="ARBA00022643"/>
    </source>
</evidence>
<sequence length="404" mass="44123">MLKSVRSVVQLRKFELSKTTRLLNACGDLDDLRAIAKKRLPGGVFDYFDGAAEDEVTKVENSRAFANVELRPRILRDVSKIDTSTTIMGQPVPFPIALSPTGFTRIAHPQGELAVARVAGRFGLPFTLSTLGTRSIEEVAAVATGPLWYQLYVWKDRGLSRELVQRAKAAGYKSIMLTVDTPVFGRRERDVRRGFTLPPKIGLETFIDGIRHPKWTWDFVRNEPITFSAVAGRSDVDGSRAITLADYVNSQFDPTLSWKDLAWIREESGLPIMLKGIQSVEDALVAAEMGVNAIALSNHGGRQYDGSPAPIALLPEVMQSVGDRIEVLVDGGVRRGSDVVKACALGARGVMFGRPYLYGLGAAGEPGVQWALDHITQGVTRTMALIGETSIANMSDGVVKRVRQ</sequence>
<evidence type="ECO:0000259" key="6">
    <source>
        <dbReference type="PROSITE" id="PS51349"/>
    </source>
</evidence>
<dbReference type="GO" id="GO:0010181">
    <property type="term" value="F:FMN binding"/>
    <property type="evidence" value="ECO:0007669"/>
    <property type="project" value="InterPro"/>
</dbReference>
<dbReference type="InterPro" id="IPR037396">
    <property type="entry name" value="FMN_HAD"/>
</dbReference>